<comment type="caution">
    <text evidence="2">The sequence shown here is derived from an EMBL/GenBank/DDBJ whole genome shotgun (WGS) entry which is preliminary data.</text>
</comment>
<gene>
    <name evidence="2" type="ORF">QBC47DRAFT_284888</name>
</gene>
<feature type="chain" id="PRO_5042609930" description="Secreted protein" evidence="1">
    <location>
        <begin position="32"/>
        <end position="71"/>
    </location>
</feature>
<dbReference type="Proteomes" id="UP001239445">
    <property type="component" value="Unassembled WGS sequence"/>
</dbReference>
<keyword evidence="3" id="KW-1185">Reference proteome</keyword>
<reference evidence="2" key="1">
    <citation type="submission" date="2023-06" db="EMBL/GenBank/DDBJ databases">
        <title>Genome-scale phylogeny and comparative genomics of the fungal order Sordariales.</title>
        <authorList>
            <consortium name="Lawrence Berkeley National Laboratory"/>
            <person name="Hensen N."/>
            <person name="Bonometti L."/>
            <person name="Westerberg I."/>
            <person name="Brannstrom I.O."/>
            <person name="Guillou S."/>
            <person name="Cros-Aarteil S."/>
            <person name="Calhoun S."/>
            <person name="Haridas S."/>
            <person name="Kuo A."/>
            <person name="Mondo S."/>
            <person name="Pangilinan J."/>
            <person name="Riley R."/>
            <person name="Labutti K."/>
            <person name="Andreopoulos B."/>
            <person name="Lipzen A."/>
            <person name="Chen C."/>
            <person name="Yanf M."/>
            <person name="Daum C."/>
            <person name="Ng V."/>
            <person name="Clum A."/>
            <person name="Steindorff A."/>
            <person name="Ohm R."/>
            <person name="Martin F."/>
            <person name="Silar P."/>
            <person name="Natvig D."/>
            <person name="Lalanne C."/>
            <person name="Gautier V."/>
            <person name="Ament-Velasquez S.L."/>
            <person name="Kruys A."/>
            <person name="Hutchinson M.I."/>
            <person name="Powell A.J."/>
            <person name="Barry K."/>
            <person name="Miller A.N."/>
            <person name="Grigoriev I.V."/>
            <person name="Debuchy R."/>
            <person name="Gladieux P."/>
            <person name="Thoren M.H."/>
            <person name="Johannesson H."/>
        </authorList>
    </citation>
    <scope>NUCLEOTIDE SEQUENCE</scope>
    <source>
        <strain evidence="2">PSN4</strain>
    </source>
</reference>
<feature type="signal peptide" evidence="1">
    <location>
        <begin position="1"/>
        <end position="31"/>
    </location>
</feature>
<evidence type="ECO:0000313" key="2">
    <source>
        <dbReference type="EMBL" id="KAK1749449.1"/>
    </source>
</evidence>
<evidence type="ECO:0000313" key="3">
    <source>
        <dbReference type="Proteomes" id="UP001239445"/>
    </source>
</evidence>
<accession>A0AAJ0B260</accession>
<keyword evidence="1" id="KW-0732">Signal</keyword>
<dbReference type="EMBL" id="MU839858">
    <property type="protein sequence ID" value="KAK1749449.1"/>
    <property type="molecule type" value="Genomic_DNA"/>
</dbReference>
<proteinExistence type="predicted"/>
<dbReference type="AlphaFoldDB" id="A0AAJ0B260"/>
<feature type="non-terminal residue" evidence="2">
    <location>
        <position position="1"/>
    </location>
</feature>
<sequence>CWVLPQRFSAPTLRSALCSLQLTCCWSRASGDCKGFARHVAVGGLTSRFRQFYNGQPIWEVDGNHVLRHPG</sequence>
<protein>
    <recommendedName>
        <fullName evidence="4">Secreted protein</fullName>
    </recommendedName>
</protein>
<feature type="non-terminal residue" evidence="2">
    <location>
        <position position="71"/>
    </location>
</feature>
<evidence type="ECO:0008006" key="4">
    <source>
        <dbReference type="Google" id="ProtNLM"/>
    </source>
</evidence>
<evidence type="ECO:0000256" key="1">
    <source>
        <dbReference type="SAM" id="SignalP"/>
    </source>
</evidence>
<name>A0AAJ0B260_9PEZI</name>
<organism evidence="2 3">
    <name type="scientific">Echria macrotheca</name>
    <dbReference type="NCBI Taxonomy" id="438768"/>
    <lineage>
        <taxon>Eukaryota</taxon>
        <taxon>Fungi</taxon>
        <taxon>Dikarya</taxon>
        <taxon>Ascomycota</taxon>
        <taxon>Pezizomycotina</taxon>
        <taxon>Sordariomycetes</taxon>
        <taxon>Sordariomycetidae</taxon>
        <taxon>Sordariales</taxon>
        <taxon>Schizotheciaceae</taxon>
        <taxon>Echria</taxon>
    </lineage>
</organism>